<protein>
    <recommendedName>
        <fullName evidence="2">BTB domain-containing protein</fullName>
    </recommendedName>
</protein>
<proteinExistence type="predicted"/>
<dbReference type="AlphaFoldDB" id="A0A6C0CAS0"/>
<reference evidence="1" key="1">
    <citation type="journal article" date="2020" name="Nature">
        <title>Giant virus diversity and host interactions through global metagenomics.</title>
        <authorList>
            <person name="Schulz F."/>
            <person name="Roux S."/>
            <person name="Paez-Espino D."/>
            <person name="Jungbluth S."/>
            <person name="Walsh D.A."/>
            <person name="Denef V.J."/>
            <person name="McMahon K.D."/>
            <person name="Konstantinidis K.T."/>
            <person name="Eloe-Fadrosh E.A."/>
            <person name="Kyrpides N.C."/>
            <person name="Woyke T."/>
        </authorList>
    </citation>
    <scope>NUCLEOTIDE SEQUENCE</scope>
    <source>
        <strain evidence="1">GVMAG-M-3300020192-26</strain>
    </source>
</reference>
<accession>A0A6C0CAS0</accession>
<evidence type="ECO:0008006" key="2">
    <source>
        <dbReference type="Google" id="ProtNLM"/>
    </source>
</evidence>
<dbReference type="EMBL" id="MN739358">
    <property type="protein sequence ID" value="QHT00759.1"/>
    <property type="molecule type" value="Genomic_DNA"/>
</dbReference>
<name>A0A6C0CAS0_9ZZZZ</name>
<organism evidence="1">
    <name type="scientific">viral metagenome</name>
    <dbReference type="NCBI Taxonomy" id="1070528"/>
    <lineage>
        <taxon>unclassified sequences</taxon>
        <taxon>metagenomes</taxon>
        <taxon>organismal metagenomes</taxon>
    </lineage>
</organism>
<sequence>MENDFCAKNMTAFKINGIEYVMFNHVLKTMSIFEALNDGDGDKMLEIEYDIAPEKINVAFHIINDKNYDRINRNDKLSNHLEMIGFMKYLGIPDDMMEDLIGKMTNGSIIEYVDECKKITYDDNMLFFFENYHFWRLNSNNEKFAERRLMGTFNLFFEKINVDHFSITFRKKVIKSMILSMLPINMSMLHVEDVPPTVNRCCCYFACGDVYPTILKLTLQYIATLGLKVGNLIDDTETLSDIIADNIAEFLIFRHKIAA</sequence>
<evidence type="ECO:0000313" key="1">
    <source>
        <dbReference type="EMBL" id="QHT00759.1"/>
    </source>
</evidence>